<dbReference type="Gene3D" id="1.10.260.40">
    <property type="entry name" value="lambda repressor-like DNA-binding domains"/>
    <property type="match status" value="1"/>
</dbReference>
<dbReference type="InterPro" id="IPR001387">
    <property type="entry name" value="Cro/C1-type_HTH"/>
</dbReference>
<keyword evidence="3" id="KW-0614">Plasmid</keyword>
<dbReference type="SMART" id="SM00530">
    <property type="entry name" value="HTH_XRE"/>
    <property type="match status" value="1"/>
</dbReference>
<evidence type="ECO:0000256" key="1">
    <source>
        <dbReference type="ARBA" id="ARBA00023125"/>
    </source>
</evidence>
<dbReference type="SUPFAM" id="SSF47413">
    <property type="entry name" value="lambda repressor-like DNA-binding domains"/>
    <property type="match status" value="1"/>
</dbReference>
<feature type="domain" description="HTH cro/C1-type" evidence="2">
    <location>
        <begin position="15"/>
        <end position="69"/>
    </location>
</feature>
<dbReference type="InterPro" id="IPR010982">
    <property type="entry name" value="Lambda_DNA-bd_dom_sf"/>
</dbReference>
<gene>
    <name evidence="3" type="ORF">pHSJD-312_00036</name>
</gene>
<dbReference type="Pfam" id="PF01381">
    <property type="entry name" value="HTH_3"/>
    <property type="match status" value="1"/>
</dbReference>
<dbReference type="PANTHER" id="PTHR46797:SF1">
    <property type="entry name" value="METHYLPHOSPHONATE SYNTHASE"/>
    <property type="match status" value="1"/>
</dbReference>
<geneLocation type="plasmid" evidence="3">
    <name>pHSJD-312</name>
</geneLocation>
<dbReference type="PANTHER" id="PTHR46797">
    <property type="entry name" value="HTH-TYPE TRANSCRIPTIONAL REGULATOR"/>
    <property type="match status" value="1"/>
</dbReference>
<dbReference type="EMBL" id="MG973074">
    <property type="protein sequence ID" value="AYD68657.1"/>
    <property type="molecule type" value="Genomic_DNA"/>
</dbReference>
<organism evidence="3">
    <name type="scientific">Clostridioides difficile</name>
    <name type="common">Peptoclostridium difficile</name>
    <dbReference type="NCBI Taxonomy" id="1496"/>
    <lineage>
        <taxon>Bacteria</taxon>
        <taxon>Bacillati</taxon>
        <taxon>Bacillota</taxon>
        <taxon>Clostridia</taxon>
        <taxon>Peptostreptococcales</taxon>
        <taxon>Peptostreptococcaceae</taxon>
        <taxon>Clostridioides</taxon>
    </lineage>
</organism>
<protein>
    <submittedName>
        <fullName evidence="3">Regulatory protein</fullName>
    </submittedName>
</protein>
<reference evidence="3" key="1">
    <citation type="journal article" date="2018" name="Sci. Rep.">
        <title>Novel Clade C-I Clostridium difficile strains escape diagnostic tests, differ in pathogenicity potential and carry toxins on extrachromosomal elements.</title>
        <authorList>
            <person name="Ramirez-Vargas G."/>
            <person name="Lopez-Urena D."/>
            <person name="Badilla A."/>
            <person name="Orozco-Aguilar J."/>
            <person name="Murillo T."/>
            <person name="Rojas P."/>
            <person name="Riedel T."/>
            <person name="Overmann J."/>
            <person name="Gonzalez G."/>
            <person name="Chaves-Olarte E."/>
            <person name="Quesada-Gomez C."/>
            <person name="Rodriguez C."/>
        </authorList>
    </citation>
    <scope>NUCLEOTIDE SEQUENCE</scope>
    <source>
        <strain evidence="3">HSJD-312</strain>
        <plasmid evidence="3">pHSJD-312</plasmid>
    </source>
</reference>
<dbReference type="PROSITE" id="PS50943">
    <property type="entry name" value="HTH_CROC1"/>
    <property type="match status" value="1"/>
</dbReference>
<dbReference type="GO" id="GO:0003677">
    <property type="term" value="F:DNA binding"/>
    <property type="evidence" value="ECO:0007669"/>
    <property type="project" value="UniProtKB-KW"/>
</dbReference>
<sequence>MDTESKILIEIGNRLKKQRKKLDLTLEDIANLTGLSKGYISNIEKGIKSPSLLTFIKLIDVLNISSDYILKEKNELNKVQISTDNIDESINDLDGKELNLLIDIISSIKKNRNLK</sequence>
<evidence type="ECO:0000313" key="3">
    <source>
        <dbReference type="EMBL" id="AYD68657.1"/>
    </source>
</evidence>
<evidence type="ECO:0000259" key="2">
    <source>
        <dbReference type="PROSITE" id="PS50943"/>
    </source>
</evidence>
<dbReference type="InterPro" id="IPR050807">
    <property type="entry name" value="TransReg_Diox_bact_type"/>
</dbReference>
<proteinExistence type="predicted"/>
<name>A0A386JBU9_CLODI</name>
<keyword evidence="1" id="KW-0238">DNA-binding</keyword>
<dbReference type="AlphaFoldDB" id="A0A386JBU9"/>
<dbReference type="CDD" id="cd00093">
    <property type="entry name" value="HTH_XRE"/>
    <property type="match status" value="1"/>
</dbReference>
<dbReference type="GO" id="GO:0005829">
    <property type="term" value="C:cytosol"/>
    <property type="evidence" value="ECO:0007669"/>
    <property type="project" value="TreeGrafter"/>
</dbReference>
<accession>A0A386JBU9</accession>
<dbReference type="GO" id="GO:0003700">
    <property type="term" value="F:DNA-binding transcription factor activity"/>
    <property type="evidence" value="ECO:0007669"/>
    <property type="project" value="TreeGrafter"/>
</dbReference>
<dbReference type="RefSeq" id="WP_172693293.1">
    <property type="nucleotide sequence ID" value="NZ_MG973074.1"/>
</dbReference>